<evidence type="ECO:0000313" key="11">
    <source>
        <dbReference type="Proteomes" id="UP000253742"/>
    </source>
</evidence>
<keyword evidence="6 8" id="KW-1133">Transmembrane helix</keyword>
<name>A0A369UWN0_9ACTN</name>
<evidence type="ECO:0000256" key="1">
    <source>
        <dbReference type="ARBA" id="ARBA00004651"/>
    </source>
</evidence>
<feature type="transmembrane region" description="Helical" evidence="8">
    <location>
        <begin position="106"/>
        <end position="123"/>
    </location>
</feature>
<evidence type="ECO:0000256" key="5">
    <source>
        <dbReference type="ARBA" id="ARBA00022692"/>
    </source>
</evidence>
<feature type="domain" description="EamA" evidence="9">
    <location>
        <begin position="11"/>
        <end position="146"/>
    </location>
</feature>
<reference evidence="10 11" key="1">
    <citation type="submission" date="2018-07" db="EMBL/GenBank/DDBJ databases">
        <title>Genome guided investigation of antibiotics producing actinomycetales strain isolated from a Macau mangrove ecosystem.</title>
        <authorList>
            <person name="Hu D."/>
        </authorList>
    </citation>
    <scope>NUCLEOTIDE SEQUENCE [LARGE SCALE GENOMIC DNA]</scope>
    <source>
        <strain evidence="10 11">2297</strain>
    </source>
</reference>
<accession>A0A369UWN0</accession>
<dbReference type="SUPFAM" id="SSF103481">
    <property type="entry name" value="Multidrug resistance efflux transporter EmrE"/>
    <property type="match status" value="2"/>
</dbReference>
<evidence type="ECO:0000256" key="2">
    <source>
        <dbReference type="ARBA" id="ARBA00007362"/>
    </source>
</evidence>
<gene>
    <name evidence="10" type="primary">rarD</name>
    <name evidence="10" type="ORF">DVZ84_31865</name>
</gene>
<dbReference type="RefSeq" id="WP_114532342.1">
    <property type="nucleotide sequence ID" value="NZ_QQBH01000030.1"/>
</dbReference>
<dbReference type="AlphaFoldDB" id="A0A369UWN0"/>
<keyword evidence="7 8" id="KW-0472">Membrane</keyword>
<organism evidence="10 11">
    <name type="scientific">Streptomyces parvulus</name>
    <dbReference type="NCBI Taxonomy" id="146923"/>
    <lineage>
        <taxon>Bacteria</taxon>
        <taxon>Bacillati</taxon>
        <taxon>Actinomycetota</taxon>
        <taxon>Actinomycetes</taxon>
        <taxon>Kitasatosporales</taxon>
        <taxon>Streptomycetaceae</taxon>
        <taxon>Streptomyces</taxon>
    </lineage>
</organism>
<dbReference type="NCBIfam" id="TIGR00688">
    <property type="entry name" value="rarD"/>
    <property type="match status" value="1"/>
</dbReference>
<dbReference type="InterPro" id="IPR000620">
    <property type="entry name" value="EamA_dom"/>
</dbReference>
<feature type="transmembrane region" description="Helical" evidence="8">
    <location>
        <begin position="153"/>
        <end position="169"/>
    </location>
</feature>
<dbReference type="Proteomes" id="UP000253742">
    <property type="component" value="Unassembled WGS sequence"/>
</dbReference>
<feature type="transmembrane region" description="Helical" evidence="8">
    <location>
        <begin position="272"/>
        <end position="290"/>
    </location>
</feature>
<feature type="transmembrane region" description="Helical" evidence="8">
    <location>
        <begin position="12"/>
        <end position="32"/>
    </location>
</feature>
<feature type="transmembrane region" description="Helical" evidence="8">
    <location>
        <begin position="249"/>
        <end position="266"/>
    </location>
</feature>
<keyword evidence="3" id="KW-0813">Transport</keyword>
<dbReference type="Pfam" id="PF00892">
    <property type="entry name" value="EamA"/>
    <property type="match status" value="1"/>
</dbReference>
<feature type="transmembrane region" description="Helical" evidence="8">
    <location>
        <begin position="44"/>
        <end position="63"/>
    </location>
</feature>
<evidence type="ECO:0000256" key="6">
    <source>
        <dbReference type="ARBA" id="ARBA00022989"/>
    </source>
</evidence>
<evidence type="ECO:0000256" key="3">
    <source>
        <dbReference type="ARBA" id="ARBA00022448"/>
    </source>
</evidence>
<keyword evidence="4" id="KW-1003">Cell membrane</keyword>
<evidence type="ECO:0000259" key="9">
    <source>
        <dbReference type="Pfam" id="PF00892"/>
    </source>
</evidence>
<evidence type="ECO:0000313" key="10">
    <source>
        <dbReference type="EMBL" id="RDD85156.1"/>
    </source>
</evidence>
<dbReference type="InterPro" id="IPR004626">
    <property type="entry name" value="RarD"/>
</dbReference>
<proteinExistence type="inferred from homology"/>
<evidence type="ECO:0000256" key="4">
    <source>
        <dbReference type="ARBA" id="ARBA00022475"/>
    </source>
</evidence>
<feature type="transmembrane region" description="Helical" evidence="8">
    <location>
        <begin position="181"/>
        <end position="201"/>
    </location>
</feature>
<comment type="subcellular location">
    <subcellularLocation>
        <location evidence="1">Cell membrane</location>
        <topology evidence="1">Multi-pass membrane protein</topology>
    </subcellularLocation>
</comment>
<evidence type="ECO:0000256" key="7">
    <source>
        <dbReference type="ARBA" id="ARBA00023136"/>
    </source>
</evidence>
<dbReference type="OrthoDB" id="369870at2"/>
<comment type="similarity">
    <text evidence="2">Belongs to the EamA transporter family.</text>
</comment>
<feature type="transmembrane region" description="Helical" evidence="8">
    <location>
        <begin position="130"/>
        <end position="147"/>
    </location>
</feature>
<dbReference type="PANTHER" id="PTHR22911:SF137">
    <property type="entry name" value="SOLUTE CARRIER FAMILY 35 MEMBER G2-RELATED"/>
    <property type="match status" value="1"/>
</dbReference>
<dbReference type="GO" id="GO:0005886">
    <property type="term" value="C:plasma membrane"/>
    <property type="evidence" value="ECO:0007669"/>
    <property type="project" value="UniProtKB-SubCell"/>
</dbReference>
<sequence length="316" mass="34354">MTITSGASRTGLAYGVAAYGTWGLLPLYWHLLESAGATEILAHRMAWSVAAILLILAVLRRWSWIRPLLRDRRKMLLISVAATVITVNWFTYVWSVNNGHVIETALGYFINPLVSIGLGVLVLREELRPMQWIAVTISTAAVLVIFIGQGRPPWIALILASSFGAYGLIKKRVALAGTESFAAETAVQFVPALGLLLWLGARDRSTFTTEGTAHMLLLMGCGVAASLPLIFFGAAAVRLPLSTLGMLQYLAPTLQFLTGLLFFQETMSSDRWAGFLLVWLALCLLTWDALSTARRTSHAVAGRGGRTEPDPGTAVR</sequence>
<comment type="caution">
    <text evidence="10">The sequence shown here is derived from an EMBL/GenBank/DDBJ whole genome shotgun (WGS) entry which is preliminary data.</text>
</comment>
<dbReference type="InterPro" id="IPR037185">
    <property type="entry name" value="EmrE-like"/>
</dbReference>
<evidence type="ECO:0000256" key="8">
    <source>
        <dbReference type="SAM" id="Phobius"/>
    </source>
</evidence>
<keyword evidence="5 8" id="KW-0812">Transmembrane</keyword>
<feature type="transmembrane region" description="Helical" evidence="8">
    <location>
        <begin position="75"/>
        <end position="94"/>
    </location>
</feature>
<dbReference type="PANTHER" id="PTHR22911">
    <property type="entry name" value="ACYL-MALONYL CONDENSING ENZYME-RELATED"/>
    <property type="match status" value="1"/>
</dbReference>
<dbReference type="EMBL" id="QQBH01000030">
    <property type="protein sequence ID" value="RDD85156.1"/>
    <property type="molecule type" value="Genomic_DNA"/>
</dbReference>
<feature type="transmembrane region" description="Helical" evidence="8">
    <location>
        <begin position="213"/>
        <end position="237"/>
    </location>
</feature>
<protein>
    <submittedName>
        <fullName evidence="10">EamA family transporter RarD</fullName>
    </submittedName>
</protein>